<protein>
    <submittedName>
        <fullName evidence="5">Transcriptional activator NphR</fullName>
    </submittedName>
</protein>
<dbReference type="PROSITE" id="PS00041">
    <property type="entry name" value="HTH_ARAC_FAMILY_1"/>
    <property type="match status" value="1"/>
</dbReference>
<dbReference type="InterPro" id="IPR018060">
    <property type="entry name" value="HTH_AraC"/>
</dbReference>
<dbReference type="InterPro" id="IPR009057">
    <property type="entry name" value="Homeodomain-like_sf"/>
</dbReference>
<evidence type="ECO:0000256" key="1">
    <source>
        <dbReference type="ARBA" id="ARBA00023015"/>
    </source>
</evidence>
<sequence>MRGWTLKGPHSKAMQAALAKRPPSGIASLFAGPEKRPAKERKPMTLLEEMSTADVAARDRLPYWNEIASRMITPLRVKALGEGPFNARIFRRTLRECEIISPISSPARVFREAECDAGVVNIQVQHKGRTTNHTGGRTAVLEEGDFVLYDPSKPLWLSFEETTQAIVLRLPLATVEERMPHIRSQVGLAVSGRQGPGALFSNFLRQSWAELERGEESIWAESLGEAIWPLLDMAYAPTRPRAETNRRDERRRALFDAVESELTDPDLDVHRLARRMGVSARYVQMLFAEMGTTPRAFIQDRRLELAARRLEREGLDVTVTEVAYDAGFNDLSSFCRAFRRRFETSPRNYRCGGRG</sequence>
<feature type="domain" description="HTH araC/xylS-type" evidence="4">
    <location>
        <begin position="252"/>
        <end position="352"/>
    </location>
</feature>
<dbReference type="Pfam" id="PF14525">
    <property type="entry name" value="AraC_binding_2"/>
    <property type="match status" value="1"/>
</dbReference>
<dbReference type="EMBL" id="CP011452">
    <property type="protein sequence ID" value="AKH43186.1"/>
    <property type="molecule type" value="Genomic_DNA"/>
</dbReference>
<dbReference type="PANTHER" id="PTHR46796">
    <property type="entry name" value="HTH-TYPE TRANSCRIPTIONAL ACTIVATOR RHAS-RELATED"/>
    <property type="match status" value="1"/>
</dbReference>
<dbReference type="SMART" id="SM00342">
    <property type="entry name" value="HTH_ARAC"/>
    <property type="match status" value="1"/>
</dbReference>
<evidence type="ECO:0000256" key="2">
    <source>
        <dbReference type="ARBA" id="ARBA00023125"/>
    </source>
</evidence>
<dbReference type="InterPro" id="IPR035418">
    <property type="entry name" value="AraC-bd_2"/>
</dbReference>
<reference evidence="5" key="1">
    <citation type="submission" date="2015-05" db="EMBL/GenBank/DDBJ databases">
        <title>The complete genome of Altererythrobacter atlanticus strain 26DY36.</title>
        <authorList>
            <person name="Wu Y.-H."/>
            <person name="Cheng H."/>
            <person name="Wu X.-W."/>
        </authorList>
    </citation>
    <scope>NUCLEOTIDE SEQUENCE [LARGE SCALE GENOMIC DNA]</scope>
    <source>
        <strain evidence="5">26DY36</strain>
    </source>
</reference>
<proteinExistence type="predicted"/>
<keyword evidence="3" id="KW-0804">Transcription</keyword>
<keyword evidence="6" id="KW-1185">Reference proteome</keyword>
<organism evidence="5 6">
    <name type="scientific">Croceibacterium atlanticum</name>
    <dbReference type="NCBI Taxonomy" id="1267766"/>
    <lineage>
        <taxon>Bacteria</taxon>
        <taxon>Pseudomonadati</taxon>
        <taxon>Pseudomonadota</taxon>
        <taxon>Alphaproteobacteria</taxon>
        <taxon>Sphingomonadales</taxon>
        <taxon>Erythrobacteraceae</taxon>
        <taxon>Croceibacterium</taxon>
    </lineage>
</organism>
<dbReference type="OrthoDB" id="252470at2"/>
<dbReference type="InterPro" id="IPR020449">
    <property type="entry name" value="Tscrpt_reg_AraC-type_HTH"/>
</dbReference>
<dbReference type="Pfam" id="PF12833">
    <property type="entry name" value="HTH_18"/>
    <property type="match status" value="1"/>
</dbReference>
<dbReference type="PROSITE" id="PS01124">
    <property type="entry name" value="HTH_ARAC_FAMILY_2"/>
    <property type="match status" value="1"/>
</dbReference>
<dbReference type="GO" id="GO:0003700">
    <property type="term" value="F:DNA-binding transcription factor activity"/>
    <property type="evidence" value="ECO:0007669"/>
    <property type="project" value="InterPro"/>
</dbReference>
<dbReference type="InterPro" id="IPR018062">
    <property type="entry name" value="HTH_AraC-typ_CS"/>
</dbReference>
<dbReference type="Gene3D" id="1.10.10.60">
    <property type="entry name" value="Homeodomain-like"/>
    <property type="match status" value="1"/>
</dbReference>
<dbReference type="AlphaFoldDB" id="A0A0F7KVI4"/>
<dbReference type="PANTHER" id="PTHR46796:SF6">
    <property type="entry name" value="ARAC SUBFAMILY"/>
    <property type="match status" value="1"/>
</dbReference>
<evidence type="ECO:0000313" key="6">
    <source>
        <dbReference type="Proteomes" id="UP000034392"/>
    </source>
</evidence>
<dbReference type="STRING" id="1267766.WYH_02153"/>
<dbReference type="GO" id="GO:0043565">
    <property type="term" value="F:sequence-specific DNA binding"/>
    <property type="evidence" value="ECO:0007669"/>
    <property type="project" value="InterPro"/>
</dbReference>
<evidence type="ECO:0000313" key="5">
    <source>
        <dbReference type="EMBL" id="AKH43186.1"/>
    </source>
</evidence>
<dbReference type="InterPro" id="IPR050204">
    <property type="entry name" value="AraC_XylS_family_regulators"/>
</dbReference>
<dbReference type="PATRIC" id="fig|1267766.3.peg.2179"/>
<evidence type="ECO:0000259" key="4">
    <source>
        <dbReference type="PROSITE" id="PS01124"/>
    </source>
</evidence>
<accession>A0A0F7KVI4</accession>
<keyword evidence="1" id="KW-0805">Transcription regulation</keyword>
<gene>
    <name evidence="5" type="primary">nphR_3</name>
    <name evidence="5" type="ORF">WYH_02153</name>
</gene>
<dbReference type="PRINTS" id="PR00032">
    <property type="entry name" value="HTHARAC"/>
</dbReference>
<dbReference type="SUPFAM" id="SSF46689">
    <property type="entry name" value="Homeodomain-like"/>
    <property type="match status" value="1"/>
</dbReference>
<keyword evidence="2" id="KW-0238">DNA-binding</keyword>
<evidence type="ECO:0000256" key="3">
    <source>
        <dbReference type="ARBA" id="ARBA00023163"/>
    </source>
</evidence>
<dbReference type="Proteomes" id="UP000034392">
    <property type="component" value="Chromosome"/>
</dbReference>
<dbReference type="KEGG" id="aay:WYH_02153"/>
<name>A0A0F7KVI4_9SPHN</name>